<evidence type="ECO:0000259" key="1">
    <source>
        <dbReference type="Pfam" id="PF00419"/>
    </source>
</evidence>
<dbReference type="InterPro" id="IPR036937">
    <property type="entry name" value="Adhesion_dom_fimbrial_sf"/>
</dbReference>
<dbReference type="EMBL" id="QGHF01000002">
    <property type="protein sequence ID" value="PWK99408.1"/>
    <property type="molecule type" value="Genomic_DNA"/>
</dbReference>
<dbReference type="InterPro" id="IPR050263">
    <property type="entry name" value="Bact_Fimbrial_Adh_Pro"/>
</dbReference>
<dbReference type="Proteomes" id="UP000245981">
    <property type="component" value="Unassembled WGS sequence"/>
</dbReference>
<dbReference type="GO" id="GO:0043709">
    <property type="term" value="P:cell adhesion involved in single-species biofilm formation"/>
    <property type="evidence" value="ECO:0007669"/>
    <property type="project" value="TreeGrafter"/>
</dbReference>
<dbReference type="PANTHER" id="PTHR33420:SF27">
    <property type="entry name" value="PROTEIN FIMG"/>
    <property type="match status" value="1"/>
</dbReference>
<dbReference type="AlphaFoldDB" id="A0A2V2BEN5"/>
<dbReference type="GO" id="GO:0009289">
    <property type="term" value="C:pilus"/>
    <property type="evidence" value="ECO:0007669"/>
    <property type="project" value="InterPro"/>
</dbReference>
<dbReference type="STRING" id="574096.HA38_19335"/>
<protein>
    <submittedName>
        <fullName evidence="2">Minor fimbrial subunit</fullName>
    </submittedName>
</protein>
<dbReference type="InterPro" id="IPR000259">
    <property type="entry name" value="Adhesion_dom_fimbrial"/>
</dbReference>
<name>A0A2V2BEN5_9GAMM</name>
<proteinExistence type="predicted"/>
<reference evidence="2 3" key="1">
    <citation type="submission" date="2018-05" db="EMBL/GenBank/DDBJ databases">
        <title>Genomic Encyclopedia of Type Strains, Phase IV (KMG-V): Genome sequencing to study the core and pangenomes of soil and plant-associated prokaryotes.</title>
        <authorList>
            <person name="Whitman W."/>
        </authorList>
    </citation>
    <scope>NUCLEOTIDE SEQUENCE [LARGE SCALE GENOMIC DNA]</scope>
    <source>
        <strain evidence="2 3">PNA 200-10</strain>
    </source>
</reference>
<feature type="domain" description="Fimbrial-type adhesion" evidence="1">
    <location>
        <begin position="46"/>
        <end position="189"/>
    </location>
</feature>
<dbReference type="InterPro" id="IPR008966">
    <property type="entry name" value="Adhesion_dom_sf"/>
</dbReference>
<evidence type="ECO:0000313" key="3">
    <source>
        <dbReference type="Proteomes" id="UP000245981"/>
    </source>
</evidence>
<gene>
    <name evidence="2" type="ORF">C7431_102209</name>
</gene>
<evidence type="ECO:0000313" key="2">
    <source>
        <dbReference type="EMBL" id="PWK99408.1"/>
    </source>
</evidence>
<dbReference type="Gene3D" id="2.60.40.1090">
    <property type="entry name" value="Fimbrial-type adhesion domain"/>
    <property type="match status" value="1"/>
</dbReference>
<dbReference type="SUPFAM" id="SSF49401">
    <property type="entry name" value="Bacterial adhesins"/>
    <property type="match status" value="1"/>
</dbReference>
<dbReference type="Pfam" id="PF00419">
    <property type="entry name" value="Fimbrial"/>
    <property type="match status" value="1"/>
</dbReference>
<dbReference type="PANTHER" id="PTHR33420">
    <property type="entry name" value="FIMBRIAL SUBUNIT ELFA-RELATED"/>
    <property type="match status" value="1"/>
</dbReference>
<comment type="caution">
    <text evidence="2">The sequence shown here is derived from an EMBL/GenBank/DDBJ whole genome shotgun (WGS) entry which is preliminary data.</text>
</comment>
<accession>A0A2V2BEN5</accession>
<organism evidence="2 3">
    <name type="scientific">Pantoea allii</name>
    <dbReference type="NCBI Taxonomy" id="574096"/>
    <lineage>
        <taxon>Bacteria</taxon>
        <taxon>Pseudomonadati</taxon>
        <taxon>Pseudomonadota</taxon>
        <taxon>Gammaproteobacteria</taxon>
        <taxon>Enterobacterales</taxon>
        <taxon>Erwiniaceae</taxon>
        <taxon>Pantoea</taxon>
    </lineage>
</organism>
<sequence>MQRVRETKMVKEAAFSLSNKAKTPALILWLTAIMLASPVRANTQLNITGNIKASPCHIDLPASGLNVDLGQNILATSLAEAGASTDWRPFSIVLSECPASTREATMTLNGMADEVESTMYANTGTASQVQIEVQSRDGVPLGNATQRVQRVDNAGRGTTFEMQARAYSAQGNATPGTIVGTMQVTFTYQ</sequence>